<dbReference type="PROSITE" id="PS51191">
    <property type="entry name" value="FEMABX"/>
    <property type="match status" value="1"/>
</dbReference>
<name>A0A3P5WQ03_9MICC</name>
<evidence type="ECO:0000256" key="3">
    <source>
        <dbReference type="ARBA" id="ARBA00022960"/>
    </source>
</evidence>
<keyword evidence="6" id="KW-0961">Cell wall biogenesis/degradation</keyword>
<keyword evidence="4" id="KW-0573">Peptidoglycan synthesis</keyword>
<gene>
    <name evidence="8" type="ORF">PSET11_01219</name>
</gene>
<evidence type="ECO:0000256" key="1">
    <source>
        <dbReference type="ARBA" id="ARBA00009943"/>
    </source>
</evidence>
<proteinExistence type="inferred from homology"/>
<keyword evidence="5" id="KW-0012">Acyltransferase</keyword>
<dbReference type="SUPFAM" id="SSF55729">
    <property type="entry name" value="Acyl-CoA N-acyltransferases (Nat)"/>
    <property type="match status" value="2"/>
</dbReference>
<evidence type="ECO:0000313" key="8">
    <source>
        <dbReference type="EMBL" id="VDC23778.1"/>
    </source>
</evidence>
<evidence type="ECO:0000313" key="9">
    <source>
        <dbReference type="Proteomes" id="UP000280861"/>
    </source>
</evidence>
<dbReference type="Proteomes" id="UP000280861">
    <property type="component" value="Unassembled WGS sequence"/>
</dbReference>
<dbReference type="Gene3D" id="3.40.630.30">
    <property type="match status" value="2"/>
</dbReference>
<dbReference type="OrthoDB" id="9793335at2"/>
<dbReference type="EMBL" id="UXAU01000019">
    <property type="protein sequence ID" value="VDC23778.1"/>
    <property type="molecule type" value="Genomic_DNA"/>
</dbReference>
<dbReference type="GO" id="GO:0008360">
    <property type="term" value="P:regulation of cell shape"/>
    <property type="evidence" value="ECO:0007669"/>
    <property type="project" value="UniProtKB-KW"/>
</dbReference>
<keyword evidence="3" id="KW-0133">Cell shape</keyword>
<dbReference type="Pfam" id="PF13480">
    <property type="entry name" value="Acetyltransf_6"/>
    <property type="match status" value="1"/>
</dbReference>
<protein>
    <submittedName>
        <fullName evidence="8">FemAB family protein</fullName>
    </submittedName>
</protein>
<dbReference type="InterPro" id="IPR050644">
    <property type="entry name" value="PG_Glycine_Bridge_Synth"/>
</dbReference>
<reference evidence="8 9" key="1">
    <citation type="submission" date="2018-11" db="EMBL/GenBank/DDBJ databases">
        <authorList>
            <person name="Criscuolo A."/>
        </authorList>
    </citation>
    <scope>NUCLEOTIDE SEQUENCE [LARGE SCALE GENOMIC DNA]</scope>
    <source>
        <strain evidence="8">AT11b</strain>
    </source>
</reference>
<organism evidence="8 9">
    <name type="scientific">Arthrobacter ulcerisalmonis</name>
    <dbReference type="NCBI Taxonomy" id="2483813"/>
    <lineage>
        <taxon>Bacteria</taxon>
        <taxon>Bacillati</taxon>
        <taxon>Actinomycetota</taxon>
        <taxon>Actinomycetes</taxon>
        <taxon>Micrococcales</taxon>
        <taxon>Micrococcaceae</taxon>
        <taxon>Arthrobacter</taxon>
    </lineage>
</organism>
<evidence type="ECO:0000256" key="6">
    <source>
        <dbReference type="ARBA" id="ARBA00023316"/>
    </source>
</evidence>
<sequence length="413" mass="45754">MCLHHSTLANAARTVKAVGQDVAGFRLEVACPHAVAGTVRAQTLRLDTAPLREFTARFATAEEIENWDELVTANPNGGNMLQSAAYAAVKNGSGWKVLFLVLESGGTASYNLMLERSFPVLGRLWYLIKGPDLAVNTAATPGADLVAALEACKALARTAKLRVFTIKVEPDIVDSEELRAELAHLGLVKAPNIQSNDSTALLDISADTEAVLKAISSRARNAVRRAEREGCEVVRQEPTPETYRALYDLMADTVNAKGSMPLRSYEYYTRFWDEFCSRGQGNFFFAYEDGKPSVGAFVINYGSKATYKDGGSVQNRKQYGDSHLVQWTAIQRMQELGCREYDFCGTPPAARIKDKTHNLHGMGMFKTSFTKTVTDFVGCYDYILSPLRHRLWVQGGEKVFRRIETARTGQQFY</sequence>
<keyword evidence="2" id="KW-0808">Transferase</keyword>
<dbReference type="PANTHER" id="PTHR36174:SF1">
    <property type="entry name" value="LIPID II:GLYCINE GLYCYLTRANSFERASE"/>
    <property type="match status" value="1"/>
</dbReference>
<evidence type="ECO:0000259" key="7">
    <source>
        <dbReference type="Pfam" id="PF13480"/>
    </source>
</evidence>
<evidence type="ECO:0000256" key="4">
    <source>
        <dbReference type="ARBA" id="ARBA00022984"/>
    </source>
</evidence>
<dbReference type="InterPro" id="IPR003447">
    <property type="entry name" value="FEMABX"/>
</dbReference>
<dbReference type="PANTHER" id="PTHR36174">
    <property type="entry name" value="LIPID II:GLYCINE GLYCYLTRANSFERASE"/>
    <property type="match status" value="1"/>
</dbReference>
<dbReference type="InterPro" id="IPR016181">
    <property type="entry name" value="Acyl_CoA_acyltransferase"/>
</dbReference>
<dbReference type="GO" id="GO:0009252">
    <property type="term" value="P:peptidoglycan biosynthetic process"/>
    <property type="evidence" value="ECO:0007669"/>
    <property type="project" value="UniProtKB-KW"/>
</dbReference>
<evidence type="ECO:0000256" key="2">
    <source>
        <dbReference type="ARBA" id="ARBA00022679"/>
    </source>
</evidence>
<feature type="domain" description="BioF2-like acetyltransferase" evidence="7">
    <location>
        <begin position="218"/>
        <end position="345"/>
    </location>
</feature>
<evidence type="ECO:0000256" key="5">
    <source>
        <dbReference type="ARBA" id="ARBA00023315"/>
    </source>
</evidence>
<comment type="similarity">
    <text evidence="1">Belongs to the FemABX family.</text>
</comment>
<dbReference type="GO" id="GO:0016755">
    <property type="term" value="F:aminoacyltransferase activity"/>
    <property type="evidence" value="ECO:0007669"/>
    <property type="project" value="InterPro"/>
</dbReference>
<accession>A0A3P5WQ03</accession>
<dbReference type="GO" id="GO:0071555">
    <property type="term" value="P:cell wall organization"/>
    <property type="evidence" value="ECO:0007669"/>
    <property type="project" value="UniProtKB-KW"/>
</dbReference>
<keyword evidence="9" id="KW-1185">Reference proteome</keyword>
<dbReference type="InterPro" id="IPR038740">
    <property type="entry name" value="BioF2-like_GNAT_dom"/>
</dbReference>
<dbReference type="AlphaFoldDB" id="A0A3P5WQ03"/>